<reference evidence="2 3" key="1">
    <citation type="submission" date="2016-03" db="EMBL/GenBank/DDBJ databases">
        <title>Acetic acid bacteria sequencing.</title>
        <authorList>
            <person name="Brandt J."/>
            <person name="Jakob F."/>
            <person name="Vogel R.F."/>
        </authorList>
    </citation>
    <scope>NUCLEOTIDE SEQUENCE [LARGE SCALE GENOMIC DNA]</scope>
    <source>
        <strain evidence="2 3">TMW2.1153</strain>
    </source>
</reference>
<dbReference type="AlphaFoldDB" id="A0A1U9KFP2"/>
<dbReference type="OrthoDB" id="7225166at2"/>
<organism evidence="2 3">
    <name type="scientific">Acetobacter aceti</name>
    <dbReference type="NCBI Taxonomy" id="435"/>
    <lineage>
        <taxon>Bacteria</taxon>
        <taxon>Pseudomonadati</taxon>
        <taxon>Pseudomonadota</taxon>
        <taxon>Alphaproteobacteria</taxon>
        <taxon>Acetobacterales</taxon>
        <taxon>Acetobacteraceae</taxon>
        <taxon>Acetobacter</taxon>
        <taxon>Acetobacter subgen. Acetobacter</taxon>
    </lineage>
</organism>
<accession>A0A1U9KFP2</accession>
<dbReference type="PROSITE" id="PS51257">
    <property type="entry name" value="PROKAR_LIPOPROTEIN"/>
    <property type="match status" value="1"/>
</dbReference>
<feature type="chain" id="PRO_5012143285" description="Lectin-like protein BA14k" evidence="1">
    <location>
        <begin position="31"/>
        <end position="130"/>
    </location>
</feature>
<evidence type="ECO:0008006" key="4">
    <source>
        <dbReference type="Google" id="ProtNLM"/>
    </source>
</evidence>
<feature type="signal peptide" evidence="1">
    <location>
        <begin position="1"/>
        <end position="30"/>
    </location>
</feature>
<protein>
    <recommendedName>
        <fullName evidence="4">Lectin-like protein BA14k</fullName>
    </recommendedName>
</protein>
<keyword evidence="1" id="KW-0732">Signal</keyword>
<evidence type="ECO:0000256" key="1">
    <source>
        <dbReference type="SAM" id="SignalP"/>
    </source>
</evidence>
<gene>
    <name evidence="2" type="ORF">A0U92_06825</name>
</gene>
<proteinExistence type="predicted"/>
<dbReference type="EMBL" id="CP014692">
    <property type="protein sequence ID" value="AQS84539.1"/>
    <property type="molecule type" value="Genomic_DNA"/>
</dbReference>
<name>A0A1U9KFP2_ACEAC</name>
<evidence type="ECO:0000313" key="2">
    <source>
        <dbReference type="EMBL" id="AQS84539.1"/>
    </source>
</evidence>
<dbReference type="KEGG" id="aace:A0U92_06825"/>
<evidence type="ECO:0000313" key="3">
    <source>
        <dbReference type="Proteomes" id="UP000188937"/>
    </source>
</evidence>
<keyword evidence="3" id="KW-1185">Reference proteome</keyword>
<sequence>MAVLSSRNRFRTVRVGLTATVLMVSVFSLSGCTDHPSGTAGVHAGRIPPQTFPPGTVTETPPPEGQILVNDPSAAANTPLCGTSAREANAMGQAVYPQPLTNGGVCTQNACFDPMTQTYIASDGSRRVCR</sequence>
<dbReference type="Proteomes" id="UP000188937">
    <property type="component" value="Chromosome"/>
</dbReference>